<dbReference type="EMBL" id="JASMWN010000003">
    <property type="protein sequence ID" value="MDU9003434.1"/>
    <property type="molecule type" value="Genomic_DNA"/>
</dbReference>
<proteinExistence type="predicted"/>
<accession>A0ABU3VCH0</accession>
<dbReference type="Proteomes" id="UP001255416">
    <property type="component" value="Unassembled WGS sequence"/>
</dbReference>
<dbReference type="RefSeq" id="WP_316774326.1">
    <property type="nucleotide sequence ID" value="NZ_JASMWN010000003.1"/>
</dbReference>
<keyword evidence="2" id="KW-1185">Reference proteome</keyword>
<reference evidence="2" key="1">
    <citation type="submission" date="2023-05" db="EMBL/GenBank/DDBJ databases">
        <title>Sedimentitalea sp. nov. JM2-8.</title>
        <authorList>
            <person name="Huang J."/>
        </authorList>
    </citation>
    <scope>NUCLEOTIDE SEQUENCE [LARGE SCALE GENOMIC DNA]</scope>
    <source>
        <strain evidence="2">KHS03</strain>
    </source>
</reference>
<name>A0ABU3VCH0_9RHOB</name>
<sequence>MATTAYSLLADWNAANRYTSSGETDVILSNTSGRVVNWVLTSSDAAPSLSAAQGHPLLPYQSRAMKVLDGERLWFCGAGASVSLGI</sequence>
<gene>
    <name evidence="1" type="ORF">QO231_06140</name>
</gene>
<protein>
    <submittedName>
        <fullName evidence="1">Uncharacterized protein</fullName>
    </submittedName>
</protein>
<evidence type="ECO:0000313" key="1">
    <source>
        <dbReference type="EMBL" id="MDU9003434.1"/>
    </source>
</evidence>
<organism evidence="1 2">
    <name type="scientific">Sedimentitalea todarodis</name>
    <dbReference type="NCBI Taxonomy" id="1631240"/>
    <lineage>
        <taxon>Bacteria</taxon>
        <taxon>Pseudomonadati</taxon>
        <taxon>Pseudomonadota</taxon>
        <taxon>Alphaproteobacteria</taxon>
        <taxon>Rhodobacterales</taxon>
        <taxon>Paracoccaceae</taxon>
        <taxon>Sedimentitalea</taxon>
    </lineage>
</organism>
<comment type="caution">
    <text evidence="1">The sequence shown here is derived from an EMBL/GenBank/DDBJ whole genome shotgun (WGS) entry which is preliminary data.</text>
</comment>
<evidence type="ECO:0000313" key="2">
    <source>
        <dbReference type="Proteomes" id="UP001255416"/>
    </source>
</evidence>